<accession>A0ABQ6IPX7</accession>
<reference evidence="3" key="1">
    <citation type="journal article" date="2019" name="Int. J. Syst. Evol. Microbiol.">
        <title>The Global Catalogue of Microorganisms (GCM) 10K type strain sequencing project: providing services to taxonomists for standard genome sequencing and annotation.</title>
        <authorList>
            <consortium name="The Broad Institute Genomics Platform"/>
            <consortium name="The Broad Institute Genome Sequencing Center for Infectious Disease"/>
            <person name="Wu L."/>
            <person name="Ma J."/>
        </authorList>
    </citation>
    <scope>NUCLEOTIDE SEQUENCE [LARGE SCALE GENOMIC DNA]</scope>
    <source>
        <strain evidence="3">NBRC 113072</strain>
    </source>
</reference>
<dbReference type="RefSeq" id="WP_284303401.1">
    <property type="nucleotide sequence ID" value="NZ_BSUO01000001.1"/>
</dbReference>
<feature type="compositionally biased region" description="Basic and acidic residues" evidence="1">
    <location>
        <begin position="245"/>
        <end position="259"/>
    </location>
</feature>
<proteinExistence type="predicted"/>
<dbReference type="InterPro" id="IPR036390">
    <property type="entry name" value="WH_DNA-bd_sf"/>
</dbReference>
<feature type="compositionally biased region" description="Polar residues" evidence="1">
    <location>
        <begin position="1"/>
        <end position="15"/>
    </location>
</feature>
<dbReference type="SUPFAM" id="SSF46785">
    <property type="entry name" value="Winged helix' DNA-binding domain"/>
    <property type="match status" value="1"/>
</dbReference>
<dbReference type="PANTHER" id="PTHR30363">
    <property type="entry name" value="HTH-TYPE TRANSCRIPTIONAL REGULATOR SRLR-RELATED"/>
    <property type="match status" value="1"/>
</dbReference>
<dbReference type="Pfam" id="PF12840">
    <property type="entry name" value="HTH_20"/>
    <property type="match status" value="1"/>
</dbReference>
<dbReference type="Proteomes" id="UP001157126">
    <property type="component" value="Unassembled WGS sequence"/>
</dbReference>
<dbReference type="CDD" id="cd00090">
    <property type="entry name" value="HTH_ARSR"/>
    <property type="match status" value="1"/>
</dbReference>
<keyword evidence="3" id="KW-1185">Reference proteome</keyword>
<evidence type="ECO:0000313" key="3">
    <source>
        <dbReference type="Proteomes" id="UP001157126"/>
    </source>
</evidence>
<evidence type="ECO:0008006" key="4">
    <source>
        <dbReference type="Google" id="ProtNLM"/>
    </source>
</evidence>
<organism evidence="2 3">
    <name type="scientific">Mobilicoccus caccae</name>
    <dbReference type="NCBI Taxonomy" id="1859295"/>
    <lineage>
        <taxon>Bacteria</taxon>
        <taxon>Bacillati</taxon>
        <taxon>Actinomycetota</taxon>
        <taxon>Actinomycetes</taxon>
        <taxon>Micrococcales</taxon>
        <taxon>Dermatophilaceae</taxon>
        <taxon>Mobilicoccus</taxon>
    </lineage>
</organism>
<dbReference type="InterPro" id="IPR050313">
    <property type="entry name" value="Carb_Metab_HTH_regulators"/>
</dbReference>
<dbReference type="InterPro" id="IPR011991">
    <property type="entry name" value="ArsR-like_HTH"/>
</dbReference>
<dbReference type="Gene3D" id="1.10.10.10">
    <property type="entry name" value="Winged helix-like DNA-binding domain superfamily/Winged helix DNA-binding domain"/>
    <property type="match status" value="1"/>
</dbReference>
<comment type="caution">
    <text evidence="2">The sequence shown here is derived from an EMBL/GenBank/DDBJ whole genome shotgun (WGS) entry which is preliminary data.</text>
</comment>
<sequence>MFIGSETSTTPQRTASAGGDGDARTRDLVLERISELGPVTAARLAEEFGVTATGVRRHLDHLVAADLITTSETAPARRGRGRPARAYVLTPEGHRRLSTGYGDVATSALEFLSDRFGPEAVADFARVTLAALEKRYAPIVEAAGDDLADRAQALAQALARDGYAASARPVGPSGLGLQLCQGHCPMHEVAARFPQFCEEETEVFARLLGVHVQRLATLAGGEHVCTTFVPREPVPIGTPGLRPNAADDPRRQGTGSHDEDTGEAGVGARAPHH</sequence>
<feature type="region of interest" description="Disordered" evidence="1">
    <location>
        <begin position="1"/>
        <end position="23"/>
    </location>
</feature>
<evidence type="ECO:0000313" key="2">
    <source>
        <dbReference type="EMBL" id="GMA39501.1"/>
    </source>
</evidence>
<dbReference type="InterPro" id="IPR036388">
    <property type="entry name" value="WH-like_DNA-bd_sf"/>
</dbReference>
<dbReference type="EMBL" id="BSUO01000001">
    <property type="protein sequence ID" value="GMA39501.1"/>
    <property type="molecule type" value="Genomic_DNA"/>
</dbReference>
<dbReference type="PANTHER" id="PTHR30363:SF28">
    <property type="entry name" value="TRANSCRIPTIONAL REGULATORY PROTEIN-RELATED"/>
    <property type="match status" value="1"/>
</dbReference>
<feature type="region of interest" description="Disordered" evidence="1">
    <location>
        <begin position="229"/>
        <end position="273"/>
    </location>
</feature>
<gene>
    <name evidence="2" type="ORF">GCM10025883_15460</name>
</gene>
<protein>
    <recommendedName>
        <fullName evidence="4">Transcriptional regulator</fullName>
    </recommendedName>
</protein>
<name>A0ABQ6IPX7_9MICO</name>
<evidence type="ECO:0000256" key="1">
    <source>
        <dbReference type="SAM" id="MobiDB-lite"/>
    </source>
</evidence>